<dbReference type="InterPro" id="IPR003959">
    <property type="entry name" value="ATPase_AAA_core"/>
</dbReference>
<dbReference type="AlphaFoldDB" id="A0A226TIQ6"/>
<dbReference type="Pfam" id="PF13304">
    <property type="entry name" value="AAA_21"/>
    <property type="match status" value="1"/>
</dbReference>
<protein>
    <submittedName>
        <fullName evidence="2">Abortive infection protein</fullName>
    </submittedName>
</protein>
<dbReference type="GO" id="GO:0005524">
    <property type="term" value="F:ATP binding"/>
    <property type="evidence" value="ECO:0007669"/>
    <property type="project" value="InterPro"/>
</dbReference>
<gene>
    <name evidence="2" type="ORF">AYP82_01885</name>
</gene>
<dbReference type="RefSeq" id="WP_089143169.1">
    <property type="nucleotide sequence ID" value="NZ_LYQR01000036.1"/>
</dbReference>
<dbReference type="GO" id="GO:0016887">
    <property type="term" value="F:ATP hydrolysis activity"/>
    <property type="evidence" value="ECO:0007669"/>
    <property type="project" value="InterPro"/>
</dbReference>
<feature type="domain" description="ATPase AAA-type core" evidence="1">
    <location>
        <begin position="55"/>
        <end position="335"/>
    </location>
</feature>
<reference evidence="2 3" key="1">
    <citation type="submission" date="2016-05" db="EMBL/GenBank/DDBJ databases">
        <authorList>
            <person name="Johnson T.J."/>
            <person name="Youmans B.P."/>
            <person name="Case K.A."/>
        </authorList>
    </citation>
    <scope>NUCLEOTIDE SEQUENCE [LARGE SCALE GENOMIC DNA]</scope>
    <source>
        <strain evidence="2 3">UMNLC6</strain>
    </source>
</reference>
<dbReference type="EMBL" id="LYQW01000047">
    <property type="protein sequence ID" value="OXC21068.1"/>
    <property type="molecule type" value="Genomic_DNA"/>
</dbReference>
<evidence type="ECO:0000259" key="1">
    <source>
        <dbReference type="Pfam" id="PF13304"/>
    </source>
</evidence>
<proteinExistence type="predicted"/>
<name>A0A226TIQ6_9LACO</name>
<evidence type="ECO:0000313" key="2">
    <source>
        <dbReference type="EMBL" id="OXC21068.1"/>
    </source>
</evidence>
<organism evidence="2 3">
    <name type="scientific">Lactobacillus crispatus</name>
    <dbReference type="NCBI Taxonomy" id="47770"/>
    <lineage>
        <taxon>Bacteria</taxon>
        <taxon>Bacillati</taxon>
        <taxon>Bacillota</taxon>
        <taxon>Bacilli</taxon>
        <taxon>Lactobacillales</taxon>
        <taxon>Lactobacillaceae</taxon>
        <taxon>Lactobacillus</taxon>
    </lineage>
</organism>
<accession>A0A226TIQ6</accession>
<comment type="caution">
    <text evidence="2">The sequence shown here is derived from an EMBL/GenBank/DDBJ whole genome shotgun (WGS) entry which is preliminary data.</text>
</comment>
<sequence length="402" mass="45579">MNKNKLYFLKLEIQNHPLFEDDLEFSLVSDARVTSNTSDRLTHLLGNLWVNNLITLVGTNATGKTTIMKLLIGILQTVVMGKSIDQTKLTDVLIGNEPISVTTYFYGTDHVVYKDSLVFKLKKTLSKSWHIESETVYRKKVTVNLSKKKLFDFKNIKPELDRKELGDLASSILSSDDSIFRAIISKNKYYPQIPFDTLFFTDFNALMYGSGNVPGEILNFLDPTIEYLKIENKPEGSGATKQLFKLKFKGKDTEIAENDFTTIAKYLSSGTAKGITLYGEVINALSVGGIIFIDELENHFNHAIVDSFIEYFTNPKININRATLVFSTHYTEILDKIERTDEEYITKREGKIQLQRYSTADVRSDLNKADVFESDYLGGTAPDYDAYMALKKATEKAVKMDE</sequence>
<evidence type="ECO:0000313" key="3">
    <source>
        <dbReference type="Proteomes" id="UP000198437"/>
    </source>
</evidence>
<dbReference type="Proteomes" id="UP000198437">
    <property type="component" value="Unassembled WGS sequence"/>
</dbReference>
<dbReference type="SUPFAM" id="SSF52540">
    <property type="entry name" value="P-loop containing nucleoside triphosphate hydrolases"/>
    <property type="match status" value="1"/>
</dbReference>
<dbReference type="InterPro" id="IPR027417">
    <property type="entry name" value="P-loop_NTPase"/>
</dbReference>
<dbReference type="Gene3D" id="3.40.50.300">
    <property type="entry name" value="P-loop containing nucleotide triphosphate hydrolases"/>
    <property type="match status" value="1"/>
</dbReference>